<dbReference type="Proteomes" id="UP000324021">
    <property type="component" value="Unassembled WGS sequence"/>
</dbReference>
<gene>
    <name evidence="3" type="ORF">SAMN04488694_12912</name>
    <name evidence="2" type="ORF">SAMN05192552_11341</name>
</gene>
<reference evidence="4 5" key="2">
    <citation type="submission" date="2016-10" db="EMBL/GenBank/DDBJ databases">
        <authorList>
            <person name="Varghese N."/>
            <person name="Submissions S."/>
        </authorList>
    </citation>
    <scope>NUCLEOTIDE SEQUENCE [LARGE SCALE GENOMIC DNA]</scope>
    <source>
        <strain evidence="2 5">CDM_1</strain>
        <strain evidence="4">CDM_6</strain>
    </source>
</reference>
<feature type="coiled-coil region" evidence="1">
    <location>
        <begin position="71"/>
        <end position="98"/>
    </location>
</feature>
<evidence type="ECO:0000313" key="5">
    <source>
        <dbReference type="Proteomes" id="UP000324021"/>
    </source>
</evidence>
<name>A0A1I0J0T3_9EURY</name>
<dbReference type="Proteomes" id="UP000199320">
    <property type="component" value="Unassembled WGS sequence"/>
</dbReference>
<organism evidence="3 4">
    <name type="scientific">Natrinema hispanicum</name>
    <dbReference type="NCBI Taxonomy" id="392421"/>
    <lineage>
        <taxon>Archaea</taxon>
        <taxon>Methanobacteriati</taxon>
        <taxon>Methanobacteriota</taxon>
        <taxon>Stenosarchaea group</taxon>
        <taxon>Halobacteria</taxon>
        <taxon>Halobacteriales</taxon>
        <taxon>Natrialbaceae</taxon>
        <taxon>Natrinema</taxon>
    </lineage>
</organism>
<dbReference type="EMBL" id="FMZP01000134">
    <property type="protein sequence ID" value="SDE07244.1"/>
    <property type="molecule type" value="Genomic_DNA"/>
</dbReference>
<keyword evidence="1" id="KW-0175">Coiled coil</keyword>
<dbReference type="STRING" id="392421.SAMN04488694_12912"/>
<proteinExistence type="predicted"/>
<keyword evidence="4" id="KW-1185">Reference proteome</keyword>
<dbReference type="RefSeq" id="WP_223174842.1">
    <property type="nucleotide sequence ID" value="NZ_FMZP01000134.1"/>
</dbReference>
<evidence type="ECO:0000313" key="2">
    <source>
        <dbReference type="EMBL" id="SDE07244.1"/>
    </source>
</evidence>
<dbReference type="EMBL" id="FOIC01000029">
    <property type="protein sequence ID" value="SEU03063.1"/>
    <property type="molecule type" value="Genomic_DNA"/>
</dbReference>
<reference evidence="3" key="1">
    <citation type="submission" date="2016-10" db="EMBL/GenBank/DDBJ databases">
        <authorList>
            <person name="de Groot N.N."/>
        </authorList>
    </citation>
    <scope>NUCLEOTIDE SEQUENCE [LARGE SCALE GENOMIC DNA]</scope>
    <source>
        <strain evidence="3">CDM_6</strain>
    </source>
</reference>
<evidence type="ECO:0000313" key="4">
    <source>
        <dbReference type="Proteomes" id="UP000199320"/>
    </source>
</evidence>
<evidence type="ECO:0000313" key="3">
    <source>
        <dbReference type="EMBL" id="SEU03063.1"/>
    </source>
</evidence>
<protein>
    <submittedName>
        <fullName evidence="3">Uncharacterized protein</fullName>
    </submittedName>
</protein>
<evidence type="ECO:0000256" key="1">
    <source>
        <dbReference type="SAM" id="Coils"/>
    </source>
</evidence>
<sequence>MARRRALLTDRERELIAENDPDDENRRYQAISRARNKIQDELPNDVELLAESHPQLLSELQNVVCEDVGTLTEYREQLQEAHEQIEELESSLNDIEAAFNCDDPDAARTALERAQEAVSKACLDD</sequence>
<dbReference type="AlphaFoldDB" id="A0A1I0J0T3"/>
<accession>A0A1I0J0T3</accession>